<evidence type="ECO:0000256" key="4">
    <source>
        <dbReference type="PROSITE-ProRule" id="PRU00335"/>
    </source>
</evidence>
<dbReference type="PANTHER" id="PTHR30055:SF234">
    <property type="entry name" value="HTH-TYPE TRANSCRIPTIONAL REGULATOR BETI"/>
    <property type="match status" value="1"/>
</dbReference>
<dbReference type="AlphaFoldDB" id="A0A931MM46"/>
<feature type="domain" description="HTH tetR-type" evidence="6">
    <location>
        <begin position="25"/>
        <end position="85"/>
    </location>
</feature>
<dbReference type="PANTHER" id="PTHR30055">
    <property type="entry name" value="HTH-TYPE TRANSCRIPTIONAL REGULATOR RUTR"/>
    <property type="match status" value="1"/>
</dbReference>
<proteinExistence type="predicted"/>
<evidence type="ECO:0000313" key="8">
    <source>
        <dbReference type="Proteomes" id="UP000617634"/>
    </source>
</evidence>
<dbReference type="PRINTS" id="PR00455">
    <property type="entry name" value="HTHTETR"/>
</dbReference>
<sequence length="241" mass="26544">MSGSSPDPLPPQPGPGARRRTRNPAETRRLILEAATSLIAQQGIDAVSLSAVAHLAGINRGTAYQHFPSRDELVRAAMQSVSDRMMRAVFGPPEAVVERRVEDVDVPATMYRLVAFATENADLCRSWLLQILASPDPTADPFWREFHGSLHRFTETELAQPHVDSDAMGVLVLSGIILWPVWVSAHAADEGDRAKLALRMSREILRLSMFGSMKPEKFPEVFARLSRPISPEDEVDIAGGR</sequence>
<evidence type="ECO:0000256" key="3">
    <source>
        <dbReference type="ARBA" id="ARBA00023163"/>
    </source>
</evidence>
<feature type="region of interest" description="Disordered" evidence="5">
    <location>
        <begin position="1"/>
        <end position="24"/>
    </location>
</feature>
<evidence type="ECO:0000313" key="7">
    <source>
        <dbReference type="EMBL" id="MBH0114638.1"/>
    </source>
</evidence>
<name>A0A931MM46_9SPHN</name>
<organism evidence="7 8">
    <name type="scientific">Novosphingobium aureum</name>
    <dbReference type="NCBI Taxonomy" id="2792964"/>
    <lineage>
        <taxon>Bacteria</taxon>
        <taxon>Pseudomonadati</taxon>
        <taxon>Pseudomonadota</taxon>
        <taxon>Alphaproteobacteria</taxon>
        <taxon>Sphingomonadales</taxon>
        <taxon>Sphingomonadaceae</taxon>
        <taxon>Novosphingobium</taxon>
    </lineage>
</organism>
<keyword evidence="8" id="KW-1185">Reference proteome</keyword>
<dbReference type="SUPFAM" id="SSF46689">
    <property type="entry name" value="Homeodomain-like"/>
    <property type="match status" value="1"/>
</dbReference>
<dbReference type="Gene3D" id="1.10.357.10">
    <property type="entry name" value="Tetracycline Repressor, domain 2"/>
    <property type="match status" value="1"/>
</dbReference>
<feature type="DNA-binding region" description="H-T-H motif" evidence="4">
    <location>
        <begin position="48"/>
        <end position="67"/>
    </location>
</feature>
<comment type="caution">
    <text evidence="7">The sequence shown here is derived from an EMBL/GenBank/DDBJ whole genome shotgun (WGS) entry which is preliminary data.</text>
</comment>
<dbReference type="GO" id="GO:0003700">
    <property type="term" value="F:DNA-binding transcription factor activity"/>
    <property type="evidence" value="ECO:0007669"/>
    <property type="project" value="TreeGrafter"/>
</dbReference>
<evidence type="ECO:0000256" key="2">
    <source>
        <dbReference type="ARBA" id="ARBA00023125"/>
    </source>
</evidence>
<evidence type="ECO:0000256" key="5">
    <source>
        <dbReference type="SAM" id="MobiDB-lite"/>
    </source>
</evidence>
<dbReference type="RefSeq" id="WP_197166184.1">
    <property type="nucleotide sequence ID" value="NZ_JADZGI010000003.1"/>
</dbReference>
<dbReference type="EMBL" id="JADZGI010000003">
    <property type="protein sequence ID" value="MBH0114638.1"/>
    <property type="molecule type" value="Genomic_DNA"/>
</dbReference>
<evidence type="ECO:0000259" key="6">
    <source>
        <dbReference type="PROSITE" id="PS50977"/>
    </source>
</evidence>
<accession>A0A931MM46</accession>
<keyword evidence="2 4" id="KW-0238">DNA-binding</keyword>
<dbReference type="InterPro" id="IPR009057">
    <property type="entry name" value="Homeodomain-like_sf"/>
</dbReference>
<reference evidence="7" key="1">
    <citation type="submission" date="2020-11" db="EMBL/GenBank/DDBJ databases">
        <title>Novosphingobium aureum sp. nov., a marine bacterium isolated from sediment of a salt flat.</title>
        <authorList>
            <person name="Yoo Y."/>
            <person name="Kim J.-J."/>
        </authorList>
    </citation>
    <scope>NUCLEOTIDE SEQUENCE</scope>
    <source>
        <strain evidence="7">YJ-S2-02</strain>
    </source>
</reference>
<dbReference type="PROSITE" id="PS50977">
    <property type="entry name" value="HTH_TETR_2"/>
    <property type="match status" value="1"/>
</dbReference>
<dbReference type="InterPro" id="IPR050109">
    <property type="entry name" value="HTH-type_TetR-like_transc_reg"/>
</dbReference>
<keyword evidence="1" id="KW-0805">Transcription regulation</keyword>
<dbReference type="Proteomes" id="UP000617634">
    <property type="component" value="Unassembled WGS sequence"/>
</dbReference>
<dbReference type="InterPro" id="IPR001647">
    <property type="entry name" value="HTH_TetR"/>
</dbReference>
<dbReference type="Pfam" id="PF00440">
    <property type="entry name" value="TetR_N"/>
    <property type="match status" value="1"/>
</dbReference>
<keyword evidence="3" id="KW-0804">Transcription</keyword>
<evidence type="ECO:0000256" key="1">
    <source>
        <dbReference type="ARBA" id="ARBA00023015"/>
    </source>
</evidence>
<dbReference type="GO" id="GO:0000976">
    <property type="term" value="F:transcription cis-regulatory region binding"/>
    <property type="evidence" value="ECO:0007669"/>
    <property type="project" value="TreeGrafter"/>
</dbReference>
<protein>
    <submittedName>
        <fullName evidence="7">TetR/AcrR family transcriptional regulator</fullName>
    </submittedName>
</protein>
<gene>
    <name evidence="7" type="ORF">I5E68_16945</name>
</gene>